<evidence type="ECO:0000256" key="7">
    <source>
        <dbReference type="SAM" id="Phobius"/>
    </source>
</evidence>
<dbReference type="PANTHER" id="PTHR47653:SF1">
    <property type="entry name" value="DELETED IN MALIGNANT BRAIN TUMORS 1 PROTEIN"/>
    <property type="match status" value="1"/>
</dbReference>
<evidence type="ECO:0000256" key="8">
    <source>
        <dbReference type="SAM" id="SignalP"/>
    </source>
</evidence>
<feature type="region of interest" description="Disordered" evidence="6">
    <location>
        <begin position="2757"/>
        <end position="2800"/>
    </location>
</feature>
<dbReference type="InterPro" id="IPR036772">
    <property type="entry name" value="SRCR-like_dom_sf"/>
</dbReference>
<keyword evidence="4" id="KW-0325">Glycoprotein</keyword>
<sequence>MSCIIYTFCILVLSLTAPGDCGVLKERTIRNTINLALADSPWKVPADVTVESDGQLTIEPGVEVLFSPTVGITVKGALIAKGTSDKRIVFTGSQSSTEGGVSISSKVRLVDGASVMEGRVQIFHKGKWRSVCTNSKNWTDMDLNVVCFQLGFSRGYVYHWFGRPNNDSSQLLYATPNCTGDEAEITDCPNWNERQLGSGVCDYHLDIGVRCAPMLQNDTSHHWRGILFQNAKATQRKLNNLPMDRWDSSSSLEYVTIKYAGRNSDGGATSAIEIIGNPPTLIGLEVRWNAFNALNFTEPREGVNVEKSVIAENRGYGIYINSSTGRGLLTDIELYGNGGDGVRYVFHDNQVTSQKEFCKYGDLGMNEVYPLFLTHKQERDMVHNLKCRRVFKVAHYQGQQVTVHFSSMETDELDENKAATISVYDSQVEDSKKLLAKFKVLNNTGTQSFTSTKGSIFVHYEPINERMVFFSVEVVVDFGKSQDMKIVGCNITGNNGRGVAVENIRSGISLKDTHISYNSYVAGLHVLYGAGDVVINNSVISHNSRDGVNVSYSGGFRHFNQSIIQSNEGSAVVVWINETSNRLAFNFTSHFTFLHVLQNGEFGLLLGNVCRADSFVNISTNSFQGNKEAAVKFLSCWDLQNTHKATLLVNHNNFGSSSRLALHLAPAFHVEAVVSYNLFTEHETGTILVSNRHLEGYETVETKVEIVYNTFEKNKGCYVANIGLLDGASLQELIFSKNILKDNHIIELFPALKPRSRVAAVVAVSSSNTKVVRNHLENPLSTYEMGSHLESNRNAINASLNYWGSYTKNQVRELYDRIFDRKNRYNIAPIEFLQFLLYPNLEGDEIISNVDEVDKITWYKDDNNIGGEVRGHERLSPGTYQVHKDIFVKRDSSLKIEPGVVLNFQQSIGMMVQGKLECIGSNTQKINFKLSETNQFSPYIRFSNKTEFTKNTKSSKIQSSRVKERTSTKNTKAETYNGLNSTVNAKNSKVQFSVEAKGKRNSRNDKVRLSNGMEGRLEVQINKQWGSVCLYGWDMEDAAVACHQMGLVLHPQDWLLEKSLFVDPYDQMKVLLSNVQCTELDTDVTTCKAEGPEDMENSCTLAVGMKCYQATWSGIRIGMAAMESYLEHVVVEGAGLLDYTTHAFRPAVQADLYHHSFKYMSIHSNTDSGLGLMWNDIFHSKSNQKISDSEFRNNGLHGIITRSQGIDIKNNIFAYNQESGIHYDPVFEKLQHRDLLSWIDPPKDQRVTSIERGKDIEITGAEKKYMFIDPLLFPDDITFQLRTDSGRRIGILVLNPISTESSEEVMIYGASEPRDDVPYWDLKKNLTSFPLRSPGSILTVRYKKNNTPVGTAILLLSSVEVDIDFNSDMVYKDENLFIRIHSNKIDSCGKGISSNHYNRDLSEHGDHFNRYNNETLLITDNEVSGSKKGILHVITPFWDPLISTLAEINYTLVNNAFTKNEGGIVQYSRDIRNSNNLFHWVVNDTRFEGNLAGGINIRLPYVSHYNENYTHSFVMHNSSFEKNDKFDFLIDGHFARINMSTNKWLENNCKLGLLSVSGMEKEMNIQNNKLEENICHFVVQFQIQSHSDKFGVVKAVFEKNILKNNKDNQDGFTTGTYHPASYALAMRGVQQVNITRNILSNPSLQFEFLAGVRTGSVDNTLNVAQNWWGTTNVTEIREKIFDFDDWNSFAVADFSPFLGRESIDAGGTPADIKDTSIDIDKAFGGRLYKSLTLKSRSKPYVIKSDLTVMPGVKLTIQPGVLLEFYPSVGLLVLGELDAKGTRSVPIEMRPAKMVDSTLRFRRQVGSPNVRLCVSPTCGKTRRDGFLEIFNTTTSQWSPVCDPRFTERNAEVVCNELGYSRLNVYMKRGRRYDYGPTEIGKVRSWPYPLECTGEENFLQDCEKRLNGYGEHMYSCSYEGDYVFIFCGEDNIEDTKEHWGGIRFSNSNFEFTKTGIQDPSQLPASKLEHVRITGAGVLHGQKSGALQAVLRDIDMYDVTVSHSSSHGIELISPPSNICMNKSVVQDNLGVGINFVTLSGESSESEDLSYNPLQIVNIPYHIFGMVDICDTNKELKVEERLLVYYKYDNRPVDCIKIFISSHSAKPIGFRLLQSHLFNATQYTPQSDAIYLHDGDIFNFTIPLLGKVTIGQSKTEGDSKFYRSSGDTLSVQLHATGASEVHGFIAEVVTLPFASYNVHNLYHNITQSKLKNNQQGALSYRSAGESTPRITLSYNRFENNGLELFGNFTTSDSAVLLNVQNLQDLEFHNNLIRNNQGGLHLVVDAKYAVASLNGRIINNLFLGNKNREALLTQGGDTGSYQLVHLHNNYFTHNYALYRDNIVLAQVKANVSRNTVVDNVGFHQVRMEGFEGIGISPQVCVSNWFWNNRATELHEQSTILAMHAGQHYENNYLVNPESDFEMSAFNRSLPKEQRESPIVAINNWWGFNKSSAVASRIKDSKDLEDLLEIQFEPFHMTNSSVLSGKCAGGWQVIKDTCFLYVGGTMTYSEARDFCQLNNASMPFEKQNRRQLQEFIRSQQLYFEWDIHRVWVQAIDIPISQCAVLYREKVYSHPCDDSLPFLCERDPNILVSIQYWYTSVIGTAFVSVMTAMSFLVILLALCALWKSRHRLQEKKRRQDKLHTGLGHARRSERRTKVPTSNKQQVKVNNLDSLEREPTTKFLDENKFVIYETRNPALDSDDSDDYGSFTDSKVESEATDSIVPISPTYWAYGEPFPFDQLKQHSTNNGSESWSNSTASTLELKRAASKSPIENRRENLYDIPSVKSSHYGSRQSNLSNKPTLETSI</sequence>
<keyword evidence="3 5" id="KW-1015">Disulfide bond</keyword>
<dbReference type="InterPro" id="IPR012334">
    <property type="entry name" value="Pectin_lyas_fold"/>
</dbReference>
<evidence type="ECO:0000256" key="2">
    <source>
        <dbReference type="ARBA" id="ARBA00022737"/>
    </source>
</evidence>
<dbReference type="PROSITE" id="PS50287">
    <property type="entry name" value="SRCR_2"/>
    <property type="match status" value="3"/>
</dbReference>
<organism evidence="10 11">
    <name type="scientific">Limulus polyphemus</name>
    <name type="common">Atlantic horseshoe crab</name>
    <dbReference type="NCBI Taxonomy" id="6850"/>
    <lineage>
        <taxon>Eukaryota</taxon>
        <taxon>Metazoa</taxon>
        <taxon>Ecdysozoa</taxon>
        <taxon>Arthropoda</taxon>
        <taxon>Chelicerata</taxon>
        <taxon>Merostomata</taxon>
        <taxon>Xiphosura</taxon>
        <taxon>Limulidae</taxon>
        <taxon>Limulus</taxon>
    </lineage>
</organism>
<feature type="domain" description="SRCR" evidence="9">
    <location>
        <begin position="1809"/>
        <end position="1926"/>
    </location>
</feature>
<evidence type="ECO:0000256" key="3">
    <source>
        <dbReference type="ARBA" id="ARBA00023157"/>
    </source>
</evidence>
<dbReference type="InterPro" id="IPR016187">
    <property type="entry name" value="CTDL_fold"/>
</dbReference>
<dbReference type="InterPro" id="IPR001190">
    <property type="entry name" value="SRCR"/>
</dbReference>
<dbReference type="GeneID" id="106465676"/>
<proteinExistence type="predicted"/>
<evidence type="ECO:0000313" key="10">
    <source>
        <dbReference type="Proteomes" id="UP000694941"/>
    </source>
</evidence>
<dbReference type="CDD" id="cd00037">
    <property type="entry name" value="CLECT"/>
    <property type="match status" value="1"/>
</dbReference>
<dbReference type="InterPro" id="IPR053243">
    <property type="entry name" value="SJ_maturation_regulator"/>
</dbReference>
<dbReference type="InterPro" id="IPR006626">
    <property type="entry name" value="PbH1"/>
</dbReference>
<feature type="disulfide bond" evidence="5">
    <location>
        <begin position="1077"/>
        <end position="1087"/>
    </location>
</feature>
<dbReference type="PRINTS" id="PR00258">
    <property type="entry name" value="SPERACTRCPTR"/>
</dbReference>
<evidence type="ECO:0000256" key="5">
    <source>
        <dbReference type="PROSITE-ProRule" id="PRU00196"/>
    </source>
</evidence>
<evidence type="ECO:0000256" key="6">
    <source>
        <dbReference type="SAM" id="MobiDB-lite"/>
    </source>
</evidence>
<protein>
    <submittedName>
        <fullName evidence="11">Protein bark beetle-like</fullName>
    </submittedName>
</protein>
<dbReference type="PANTHER" id="PTHR47653">
    <property type="entry name" value="PROTEIN BARK BEETLE"/>
    <property type="match status" value="1"/>
</dbReference>
<feature type="signal peptide" evidence="8">
    <location>
        <begin position="1"/>
        <end position="21"/>
    </location>
</feature>
<feature type="region of interest" description="Disordered" evidence="6">
    <location>
        <begin position="2629"/>
        <end position="2656"/>
    </location>
</feature>
<reference evidence="11" key="1">
    <citation type="submission" date="2025-08" db="UniProtKB">
        <authorList>
            <consortium name="RefSeq"/>
        </authorList>
    </citation>
    <scope>IDENTIFICATION</scope>
    <source>
        <tissue evidence="11">Muscle</tissue>
    </source>
</reference>
<keyword evidence="7" id="KW-1133">Transmembrane helix</keyword>
<name>A0ABM1BG70_LIMPO</name>
<dbReference type="Gene3D" id="3.10.100.10">
    <property type="entry name" value="Mannose-Binding Protein A, subunit A"/>
    <property type="match status" value="1"/>
</dbReference>
<feature type="disulfide bond" evidence="5">
    <location>
        <begin position="1890"/>
        <end position="1900"/>
    </location>
</feature>
<dbReference type="SMART" id="SM00202">
    <property type="entry name" value="SR"/>
    <property type="match status" value="3"/>
</dbReference>
<feature type="transmembrane region" description="Helical" evidence="7">
    <location>
        <begin position="2589"/>
        <end position="2619"/>
    </location>
</feature>
<feature type="disulfide bond" evidence="5">
    <location>
        <begin position="178"/>
        <end position="188"/>
    </location>
</feature>
<feature type="chain" id="PRO_5046803610" evidence="8">
    <location>
        <begin position="22"/>
        <end position="2800"/>
    </location>
</feature>
<gene>
    <name evidence="11" type="primary">LOC106465676</name>
</gene>
<feature type="domain" description="SRCR" evidence="9">
    <location>
        <begin position="1007"/>
        <end position="1108"/>
    </location>
</feature>
<evidence type="ECO:0000256" key="1">
    <source>
        <dbReference type="ARBA" id="ARBA00022729"/>
    </source>
</evidence>
<feature type="domain" description="SRCR" evidence="9">
    <location>
        <begin position="107"/>
        <end position="212"/>
    </location>
</feature>
<evidence type="ECO:0000256" key="4">
    <source>
        <dbReference type="ARBA" id="ARBA00023180"/>
    </source>
</evidence>
<dbReference type="Pfam" id="PF00530">
    <property type="entry name" value="SRCR"/>
    <property type="match status" value="3"/>
</dbReference>
<evidence type="ECO:0000259" key="9">
    <source>
        <dbReference type="PROSITE" id="PS50287"/>
    </source>
</evidence>
<comment type="caution">
    <text evidence="5">Lacks conserved residue(s) required for the propagation of feature annotation.</text>
</comment>
<dbReference type="Gene3D" id="2.160.20.10">
    <property type="entry name" value="Single-stranded right-handed beta-helix, Pectin lyase-like"/>
    <property type="match status" value="2"/>
</dbReference>
<dbReference type="RefSeq" id="XP_013781367.1">
    <property type="nucleotide sequence ID" value="XM_013925913.2"/>
</dbReference>
<feature type="region of interest" description="Disordered" evidence="6">
    <location>
        <begin position="952"/>
        <end position="972"/>
    </location>
</feature>
<keyword evidence="7" id="KW-0472">Membrane</keyword>
<dbReference type="SUPFAM" id="SSF51126">
    <property type="entry name" value="Pectin lyase-like"/>
    <property type="match status" value="2"/>
</dbReference>
<keyword evidence="10" id="KW-1185">Reference proteome</keyword>
<dbReference type="Gene3D" id="3.10.250.10">
    <property type="entry name" value="SRCR-like domain"/>
    <property type="match status" value="3"/>
</dbReference>
<keyword evidence="7" id="KW-0812">Transmembrane</keyword>
<dbReference type="SUPFAM" id="SSF56487">
    <property type="entry name" value="SRCR-like"/>
    <property type="match status" value="3"/>
</dbReference>
<dbReference type="InterPro" id="IPR016186">
    <property type="entry name" value="C-type_lectin-like/link_sf"/>
</dbReference>
<dbReference type="SMART" id="SM00710">
    <property type="entry name" value="PbH1"/>
    <property type="match status" value="18"/>
</dbReference>
<feature type="compositionally biased region" description="Polar residues" evidence="6">
    <location>
        <begin position="2778"/>
        <end position="2800"/>
    </location>
</feature>
<dbReference type="Proteomes" id="UP000694941">
    <property type="component" value="Unplaced"/>
</dbReference>
<evidence type="ECO:0000313" key="11">
    <source>
        <dbReference type="RefSeq" id="XP_013781367.1"/>
    </source>
</evidence>
<accession>A0ABM1BG70</accession>
<keyword evidence="1 8" id="KW-0732">Signal</keyword>
<keyword evidence="2" id="KW-0677">Repeat</keyword>
<dbReference type="SUPFAM" id="SSF56436">
    <property type="entry name" value="C-type lectin-like"/>
    <property type="match status" value="1"/>
</dbReference>
<dbReference type="InterPro" id="IPR011050">
    <property type="entry name" value="Pectin_lyase_fold/virulence"/>
</dbReference>